<proteinExistence type="inferred from homology"/>
<evidence type="ECO:0000256" key="5">
    <source>
        <dbReference type="ARBA" id="ARBA00022692"/>
    </source>
</evidence>
<evidence type="ECO:0000256" key="3">
    <source>
        <dbReference type="ARBA" id="ARBA00022448"/>
    </source>
</evidence>
<dbReference type="InterPro" id="IPR000802">
    <property type="entry name" value="Arsenical_pump_ArsB"/>
</dbReference>
<feature type="transmembrane region" description="Helical" evidence="8">
    <location>
        <begin position="419"/>
        <end position="440"/>
    </location>
</feature>
<feature type="transmembrane region" description="Helical" evidence="8">
    <location>
        <begin position="374"/>
        <end position="407"/>
    </location>
</feature>
<keyword evidence="4" id="KW-1003">Cell membrane</keyword>
<feature type="transmembrane region" description="Helical" evidence="8">
    <location>
        <begin position="99"/>
        <end position="124"/>
    </location>
</feature>
<dbReference type="Proteomes" id="UP000736373">
    <property type="component" value="Unassembled WGS sequence"/>
</dbReference>
<dbReference type="RefSeq" id="WP_187638066.1">
    <property type="nucleotide sequence ID" value="NZ_VZQQ01000046.1"/>
</dbReference>
<reference evidence="10 11" key="1">
    <citation type="submission" date="2019-09" db="EMBL/GenBank/DDBJ databases">
        <title>Paraburkholderia podalyriae sp. nov., A South African Podalyria-associated rhizobium.</title>
        <authorList>
            <person name="Mavima L."/>
            <person name="Beukes C.W."/>
            <person name="Palmer M."/>
            <person name="De Meyer S.E."/>
            <person name="James E.K."/>
            <person name="Maluk M."/>
            <person name="Avontuur J.R."/>
            <person name="Chan W.Y."/>
            <person name="Venter S.N."/>
            <person name="Steenkamp E.T."/>
        </authorList>
    </citation>
    <scope>NUCLEOTIDE SEQUENCE [LARGE SCALE GENOMIC DNA]</scope>
    <source>
        <strain evidence="10 11">WC7.3b</strain>
    </source>
</reference>
<feature type="transmembrane region" description="Helical" evidence="8">
    <location>
        <begin position="175"/>
        <end position="198"/>
    </location>
</feature>
<name>A0ABR7PXZ0_9BURK</name>
<comment type="similarity">
    <text evidence="2">Belongs to the CitM (TC 2.A.11) transporter family.</text>
</comment>
<feature type="transmembrane region" description="Helical" evidence="8">
    <location>
        <begin position="136"/>
        <end position="155"/>
    </location>
</feature>
<evidence type="ECO:0000256" key="8">
    <source>
        <dbReference type="SAM" id="Phobius"/>
    </source>
</evidence>
<dbReference type="EMBL" id="VZQQ01000046">
    <property type="protein sequence ID" value="MBC8751137.1"/>
    <property type="molecule type" value="Genomic_DNA"/>
</dbReference>
<evidence type="ECO:0000256" key="4">
    <source>
        <dbReference type="ARBA" id="ARBA00022475"/>
    </source>
</evidence>
<dbReference type="PRINTS" id="PR00758">
    <property type="entry name" value="ARSENICPUMP"/>
</dbReference>
<feature type="transmembrane region" description="Helical" evidence="8">
    <location>
        <begin position="246"/>
        <end position="267"/>
    </location>
</feature>
<keyword evidence="6 8" id="KW-1133">Transmembrane helix</keyword>
<evidence type="ECO:0000256" key="6">
    <source>
        <dbReference type="ARBA" id="ARBA00022989"/>
    </source>
</evidence>
<gene>
    <name evidence="10" type="ORF">F6X42_32610</name>
</gene>
<keyword evidence="7 8" id="KW-0472">Membrane</keyword>
<dbReference type="InterPro" id="IPR051475">
    <property type="entry name" value="Diverse_Ion_Transporter"/>
</dbReference>
<dbReference type="Pfam" id="PF03600">
    <property type="entry name" value="CitMHS"/>
    <property type="match status" value="1"/>
</dbReference>
<keyword evidence="3" id="KW-0813">Transport</keyword>
<feature type="domain" description="Citrate transporter-like" evidence="9">
    <location>
        <begin position="18"/>
        <end position="357"/>
    </location>
</feature>
<evidence type="ECO:0000313" key="10">
    <source>
        <dbReference type="EMBL" id="MBC8751137.1"/>
    </source>
</evidence>
<evidence type="ECO:0000256" key="1">
    <source>
        <dbReference type="ARBA" id="ARBA00004651"/>
    </source>
</evidence>
<feature type="transmembrane region" description="Helical" evidence="8">
    <location>
        <begin position="279"/>
        <end position="298"/>
    </location>
</feature>
<feature type="transmembrane region" description="Helical" evidence="8">
    <location>
        <begin position="60"/>
        <end position="79"/>
    </location>
</feature>
<sequence length="446" mass="46568">MSELQIAIVMAVFSAVILAIAFNVIDMAVAALTGICVLIALGILDGQDIVDACRTAGGPIGLLFGGMVVARILATTGIFDLLGDFYLRATGGSGKRFLLLLIALVAPVCAFLPNATAVILLAPVIVRVALALEVDFVGPMILTAIVSNSAGLLTLVGDPATFLVGSSIGMTFGAYLHRVSLGGVMAIAIVVPLLRWLMPDVWHLRRTLPARTAARRIERPVYTSLALAVLATMVALFVFGEDLPTRIVPPAVALIASALALLVGYAARIEPTDDVLRDVDWKTLVFLASIFCLVQAVVKTGLLQLMALGLYQAFGTELTLVALAMIGGIGVLSSLLANVPVAAASMVMVKGYLVAAEVVPESALSAHFTQWPAISIPVFVAMMFGATLGGNATLIGASANIVAAGICAREDKQVTFAKFLRFGLPVTLCQLAASALYVLLLARVMR</sequence>
<feature type="transmembrane region" description="Helical" evidence="8">
    <location>
        <begin position="318"/>
        <end position="339"/>
    </location>
</feature>
<feature type="transmembrane region" description="Helical" evidence="8">
    <location>
        <begin position="219"/>
        <end position="240"/>
    </location>
</feature>
<keyword evidence="5 8" id="KW-0812">Transmembrane</keyword>
<dbReference type="PANTHER" id="PTHR43568">
    <property type="entry name" value="P PROTEIN"/>
    <property type="match status" value="1"/>
</dbReference>
<keyword evidence="11" id="KW-1185">Reference proteome</keyword>
<feature type="transmembrane region" description="Helical" evidence="8">
    <location>
        <begin position="6"/>
        <end position="39"/>
    </location>
</feature>
<comment type="subcellular location">
    <subcellularLocation>
        <location evidence="1">Cell membrane</location>
        <topology evidence="1">Multi-pass membrane protein</topology>
    </subcellularLocation>
</comment>
<evidence type="ECO:0000256" key="2">
    <source>
        <dbReference type="ARBA" id="ARBA00009843"/>
    </source>
</evidence>
<evidence type="ECO:0000259" key="9">
    <source>
        <dbReference type="Pfam" id="PF03600"/>
    </source>
</evidence>
<accession>A0ABR7PXZ0</accession>
<evidence type="ECO:0000256" key="7">
    <source>
        <dbReference type="ARBA" id="ARBA00023136"/>
    </source>
</evidence>
<dbReference type="InterPro" id="IPR004680">
    <property type="entry name" value="Cit_transptr-like_dom"/>
</dbReference>
<dbReference type="PANTHER" id="PTHR43568:SF1">
    <property type="entry name" value="P PROTEIN"/>
    <property type="match status" value="1"/>
</dbReference>
<comment type="caution">
    <text evidence="10">The sequence shown here is derived from an EMBL/GenBank/DDBJ whole genome shotgun (WGS) entry which is preliminary data.</text>
</comment>
<evidence type="ECO:0000313" key="11">
    <source>
        <dbReference type="Proteomes" id="UP000736373"/>
    </source>
</evidence>
<protein>
    <submittedName>
        <fullName evidence="10">Citrate transporter</fullName>
    </submittedName>
</protein>
<organism evidence="10 11">
    <name type="scientific">Paraburkholderia podalyriae</name>
    <dbReference type="NCBI Taxonomy" id="1938811"/>
    <lineage>
        <taxon>Bacteria</taxon>
        <taxon>Pseudomonadati</taxon>
        <taxon>Pseudomonadota</taxon>
        <taxon>Betaproteobacteria</taxon>
        <taxon>Burkholderiales</taxon>
        <taxon>Burkholderiaceae</taxon>
        <taxon>Paraburkholderia</taxon>
    </lineage>
</organism>